<dbReference type="InterPro" id="IPR016040">
    <property type="entry name" value="NAD(P)-bd_dom"/>
</dbReference>
<dbReference type="EMBL" id="UINC01085631">
    <property type="protein sequence ID" value="SVC33367.1"/>
    <property type="molecule type" value="Genomic_DNA"/>
</dbReference>
<dbReference type="Gene3D" id="3.90.25.10">
    <property type="entry name" value="UDP-galactose 4-epimerase, domain 1"/>
    <property type="match status" value="1"/>
</dbReference>
<dbReference type="SUPFAM" id="SSF51735">
    <property type="entry name" value="NAD(P)-binding Rossmann-fold domains"/>
    <property type="match status" value="1"/>
</dbReference>
<protein>
    <recommendedName>
        <fullName evidence="1">NAD(P)-binding domain-containing protein</fullName>
    </recommendedName>
</protein>
<name>A0A382LE13_9ZZZZ</name>
<organism evidence="2">
    <name type="scientific">marine metagenome</name>
    <dbReference type="NCBI Taxonomy" id="408172"/>
    <lineage>
        <taxon>unclassified sequences</taxon>
        <taxon>metagenomes</taxon>
        <taxon>ecological metagenomes</taxon>
    </lineage>
</organism>
<accession>A0A382LE13</accession>
<sequence length="336" mass="37126">HKDITKTMTLNTIVTGGAGFIGSHLVERLLADGYNVAVLDNFSTGRLDNLSHVRNHDGLTIHEADITDSELMQGLFVGVDWVFHLAALADIVPSIQNPLYYHRTNVDGTMAIVEAARKSDVNRFVYVASSSCYGIPASYPTSESELIQPEYPYALTKFLGEQIVLHWHKVYGFPSISLRLFNVYGPRSRTSGTYGAVFGVFLAQKLAGKPFTVVGDGNQTRDFTFVTDVVDALIQAAKSQCLGEVFNIGSGISHSVNELVELLQGEVVHIPKRPGEPDITLADTTKIRSKLSWKPQVSFEQGVQIMLENIDYWRKAPVWDANSIAKATKEWFAYLG</sequence>
<evidence type="ECO:0000259" key="1">
    <source>
        <dbReference type="Pfam" id="PF16363"/>
    </source>
</evidence>
<proteinExistence type="predicted"/>
<feature type="domain" description="NAD(P)-binding" evidence="1">
    <location>
        <begin position="13"/>
        <end position="306"/>
    </location>
</feature>
<dbReference type="Gene3D" id="3.40.50.720">
    <property type="entry name" value="NAD(P)-binding Rossmann-like Domain"/>
    <property type="match status" value="1"/>
</dbReference>
<dbReference type="Pfam" id="PF16363">
    <property type="entry name" value="GDP_Man_Dehyd"/>
    <property type="match status" value="1"/>
</dbReference>
<feature type="non-terminal residue" evidence="2">
    <location>
        <position position="1"/>
    </location>
</feature>
<evidence type="ECO:0000313" key="2">
    <source>
        <dbReference type="EMBL" id="SVC33367.1"/>
    </source>
</evidence>
<reference evidence="2" key="1">
    <citation type="submission" date="2018-05" db="EMBL/GenBank/DDBJ databases">
        <authorList>
            <person name="Lanie J.A."/>
            <person name="Ng W.-L."/>
            <person name="Kazmierczak K.M."/>
            <person name="Andrzejewski T.M."/>
            <person name="Davidsen T.M."/>
            <person name="Wayne K.J."/>
            <person name="Tettelin H."/>
            <person name="Glass J.I."/>
            <person name="Rusch D."/>
            <person name="Podicherti R."/>
            <person name="Tsui H.-C.T."/>
            <person name="Winkler M.E."/>
        </authorList>
    </citation>
    <scope>NUCLEOTIDE SEQUENCE</scope>
</reference>
<dbReference type="InterPro" id="IPR036291">
    <property type="entry name" value="NAD(P)-bd_dom_sf"/>
</dbReference>
<dbReference type="CDD" id="cd05256">
    <property type="entry name" value="UDP_AE_SDR_e"/>
    <property type="match status" value="1"/>
</dbReference>
<gene>
    <name evidence="2" type="ORF">METZ01_LOCUS286221</name>
</gene>
<dbReference type="AlphaFoldDB" id="A0A382LE13"/>
<dbReference type="PANTHER" id="PTHR43000">
    <property type="entry name" value="DTDP-D-GLUCOSE 4,6-DEHYDRATASE-RELATED"/>
    <property type="match status" value="1"/>
</dbReference>